<evidence type="ECO:0000256" key="6">
    <source>
        <dbReference type="ARBA" id="ARBA00023098"/>
    </source>
</evidence>
<keyword evidence="5 8" id="KW-0460">Magnesium</keyword>
<keyword evidence="6 8" id="KW-0443">Lipid metabolism</keyword>
<dbReference type="InterPro" id="IPR008278">
    <property type="entry name" value="4-PPantetheinyl_Trfase_dom"/>
</dbReference>
<dbReference type="Gene3D" id="3.90.470.20">
    <property type="entry name" value="4'-phosphopantetheinyl transferase domain"/>
    <property type="match status" value="1"/>
</dbReference>
<comment type="cofactor">
    <cofactor evidence="8">
        <name>Mg(2+)</name>
        <dbReference type="ChEBI" id="CHEBI:18420"/>
    </cofactor>
</comment>
<reference evidence="10 11" key="1">
    <citation type="submission" date="2019-07" db="EMBL/GenBank/DDBJ databases">
        <title>Genomic Encyclopedia of Type Strains, Phase I: the one thousand microbial genomes (KMG-I) project.</title>
        <authorList>
            <person name="Kyrpides N."/>
        </authorList>
    </citation>
    <scope>NUCLEOTIDE SEQUENCE [LARGE SCALE GENOMIC DNA]</scope>
    <source>
        <strain evidence="10 11">DSM 16647</strain>
    </source>
</reference>
<evidence type="ECO:0000259" key="9">
    <source>
        <dbReference type="Pfam" id="PF01648"/>
    </source>
</evidence>
<organism evidence="10 11">
    <name type="scientific">Thermosediminibacter litoriperuensis</name>
    <dbReference type="NCBI Taxonomy" id="291989"/>
    <lineage>
        <taxon>Bacteria</taxon>
        <taxon>Bacillati</taxon>
        <taxon>Bacillota</taxon>
        <taxon>Clostridia</taxon>
        <taxon>Thermosediminibacterales</taxon>
        <taxon>Thermosediminibacteraceae</taxon>
        <taxon>Thermosediminibacter</taxon>
    </lineage>
</organism>
<dbReference type="GO" id="GO:0005737">
    <property type="term" value="C:cytoplasm"/>
    <property type="evidence" value="ECO:0007669"/>
    <property type="project" value="UniProtKB-SubCell"/>
</dbReference>
<dbReference type="RefSeq" id="WP_148867290.1">
    <property type="nucleotide sequence ID" value="NZ_VNHO01000015.1"/>
</dbReference>
<accession>A0A5S5ARR6</accession>
<dbReference type="NCBIfam" id="TIGR00516">
    <property type="entry name" value="acpS"/>
    <property type="match status" value="1"/>
</dbReference>
<feature type="binding site" evidence="8">
    <location>
        <position position="55"/>
    </location>
    <ligand>
        <name>Mg(2+)</name>
        <dbReference type="ChEBI" id="CHEBI:18420"/>
    </ligand>
</feature>
<dbReference type="SUPFAM" id="SSF56214">
    <property type="entry name" value="4'-phosphopantetheinyl transferase"/>
    <property type="match status" value="1"/>
</dbReference>
<dbReference type="InterPro" id="IPR037143">
    <property type="entry name" value="4-PPantetheinyl_Trfase_dom_sf"/>
</dbReference>
<dbReference type="InterPro" id="IPR004568">
    <property type="entry name" value="Ppantetheine-prot_Trfase_dom"/>
</dbReference>
<keyword evidence="1 8" id="KW-0444">Lipid biosynthesis</keyword>
<keyword evidence="3 8" id="KW-0479">Metal-binding</keyword>
<dbReference type="Proteomes" id="UP000322294">
    <property type="component" value="Unassembled WGS sequence"/>
</dbReference>
<feature type="binding site" evidence="8">
    <location>
        <position position="6"/>
    </location>
    <ligand>
        <name>Mg(2+)</name>
        <dbReference type="ChEBI" id="CHEBI:18420"/>
    </ligand>
</feature>
<comment type="similarity">
    <text evidence="8">Belongs to the P-Pant transferase superfamily. AcpS family.</text>
</comment>
<keyword evidence="4 8" id="KW-0276">Fatty acid metabolism</keyword>
<dbReference type="AlphaFoldDB" id="A0A5S5ARR6"/>
<evidence type="ECO:0000256" key="7">
    <source>
        <dbReference type="ARBA" id="ARBA00023160"/>
    </source>
</evidence>
<dbReference type="InterPro" id="IPR002582">
    <property type="entry name" value="ACPS"/>
</dbReference>
<feature type="domain" description="4'-phosphopantetheinyl transferase" evidence="9">
    <location>
        <begin position="3"/>
        <end position="116"/>
    </location>
</feature>
<comment type="function">
    <text evidence="8">Transfers the 4'-phosphopantetheine moiety from coenzyme A to a Ser of acyl-carrier-protein.</text>
</comment>
<dbReference type="NCBIfam" id="TIGR00556">
    <property type="entry name" value="pantethn_trn"/>
    <property type="match status" value="1"/>
</dbReference>
<comment type="caution">
    <text evidence="10">The sequence shown here is derived from an EMBL/GenBank/DDBJ whole genome shotgun (WGS) entry which is preliminary data.</text>
</comment>
<evidence type="ECO:0000313" key="10">
    <source>
        <dbReference type="EMBL" id="TYP53302.1"/>
    </source>
</evidence>
<proteinExistence type="inferred from homology"/>
<evidence type="ECO:0000256" key="2">
    <source>
        <dbReference type="ARBA" id="ARBA00022679"/>
    </source>
</evidence>
<comment type="subcellular location">
    <subcellularLocation>
        <location evidence="8">Cytoplasm</location>
    </subcellularLocation>
</comment>
<dbReference type="EC" id="2.7.8.7" evidence="8"/>
<evidence type="ECO:0000256" key="8">
    <source>
        <dbReference type="HAMAP-Rule" id="MF_00101"/>
    </source>
</evidence>
<dbReference type="GO" id="GO:0008897">
    <property type="term" value="F:holo-[acyl-carrier-protein] synthase activity"/>
    <property type="evidence" value="ECO:0007669"/>
    <property type="project" value="UniProtKB-UniRule"/>
</dbReference>
<evidence type="ECO:0000256" key="4">
    <source>
        <dbReference type="ARBA" id="ARBA00022832"/>
    </source>
</evidence>
<keyword evidence="11" id="KW-1185">Reference proteome</keyword>
<dbReference type="HAMAP" id="MF_00101">
    <property type="entry name" value="AcpS"/>
    <property type="match status" value="1"/>
</dbReference>
<sequence>MEIGVDIVEVDRIKEVLKNEKFLRRIFTEREINFFKDKKGEGYCRHIAGRFAAKEAVSKALGTGIRFFGWHDIEILGDALGKPQVRLSGRAFEILKAKGYSRVLVTISHSRDYAVAFSIAKGGNRCEGCQPVDYEGDRQEGH</sequence>
<dbReference type="GO" id="GO:0000287">
    <property type="term" value="F:magnesium ion binding"/>
    <property type="evidence" value="ECO:0007669"/>
    <property type="project" value="UniProtKB-UniRule"/>
</dbReference>
<evidence type="ECO:0000256" key="3">
    <source>
        <dbReference type="ARBA" id="ARBA00022723"/>
    </source>
</evidence>
<keyword evidence="2 8" id="KW-0808">Transferase</keyword>
<gene>
    <name evidence="8" type="primary">acpS</name>
    <name evidence="10" type="ORF">LZ11_01543</name>
</gene>
<keyword evidence="8" id="KW-0963">Cytoplasm</keyword>
<dbReference type="OrthoDB" id="517356at2"/>
<protein>
    <recommendedName>
        <fullName evidence="8">Holo-[acyl-carrier-protein] synthase</fullName>
        <shortName evidence="8">Holo-ACP synthase</shortName>
        <ecNumber evidence="8">2.7.8.7</ecNumber>
    </recommendedName>
    <alternativeName>
        <fullName evidence="8">4'-phosphopantetheinyl transferase AcpS</fullName>
    </alternativeName>
</protein>
<evidence type="ECO:0000256" key="5">
    <source>
        <dbReference type="ARBA" id="ARBA00022842"/>
    </source>
</evidence>
<dbReference type="GO" id="GO:0006633">
    <property type="term" value="P:fatty acid biosynthetic process"/>
    <property type="evidence" value="ECO:0007669"/>
    <property type="project" value="UniProtKB-UniRule"/>
</dbReference>
<evidence type="ECO:0000256" key="1">
    <source>
        <dbReference type="ARBA" id="ARBA00022516"/>
    </source>
</evidence>
<keyword evidence="7 8" id="KW-0275">Fatty acid biosynthesis</keyword>
<dbReference type="EMBL" id="VNHO01000015">
    <property type="protein sequence ID" value="TYP53302.1"/>
    <property type="molecule type" value="Genomic_DNA"/>
</dbReference>
<evidence type="ECO:0000313" key="11">
    <source>
        <dbReference type="Proteomes" id="UP000322294"/>
    </source>
</evidence>
<name>A0A5S5ARR6_9FIRM</name>
<dbReference type="Pfam" id="PF01648">
    <property type="entry name" value="ACPS"/>
    <property type="match status" value="1"/>
</dbReference>
<comment type="catalytic activity">
    <reaction evidence="8">
        <text>apo-[ACP] + CoA = holo-[ACP] + adenosine 3',5'-bisphosphate + H(+)</text>
        <dbReference type="Rhea" id="RHEA:12068"/>
        <dbReference type="Rhea" id="RHEA-COMP:9685"/>
        <dbReference type="Rhea" id="RHEA-COMP:9690"/>
        <dbReference type="ChEBI" id="CHEBI:15378"/>
        <dbReference type="ChEBI" id="CHEBI:29999"/>
        <dbReference type="ChEBI" id="CHEBI:57287"/>
        <dbReference type="ChEBI" id="CHEBI:58343"/>
        <dbReference type="ChEBI" id="CHEBI:64479"/>
        <dbReference type="EC" id="2.7.8.7"/>
    </reaction>
</comment>